<dbReference type="OrthoDB" id="9778366at2"/>
<evidence type="ECO:0000313" key="13">
    <source>
        <dbReference type="EMBL" id="AEV32051.1"/>
    </source>
</evidence>
<feature type="transmembrane region" description="Helical" evidence="10">
    <location>
        <begin position="284"/>
        <end position="303"/>
    </location>
</feature>
<dbReference type="KEGG" id="oho:Oweho_1042"/>
<dbReference type="eggNOG" id="COG0457">
    <property type="taxonomic scope" value="Bacteria"/>
</dbReference>
<keyword evidence="5" id="KW-0547">Nucleotide-binding</keyword>
<keyword evidence="3" id="KW-0597">Phosphoprotein</keyword>
<dbReference type="Proteomes" id="UP000005631">
    <property type="component" value="Chromosome"/>
</dbReference>
<dbReference type="Gene3D" id="1.25.40.10">
    <property type="entry name" value="Tetratricopeptide repeat domain"/>
    <property type="match status" value="1"/>
</dbReference>
<dbReference type="Pfam" id="PF13181">
    <property type="entry name" value="TPR_8"/>
    <property type="match status" value="1"/>
</dbReference>
<keyword evidence="11" id="KW-0732">Signal</keyword>
<evidence type="ECO:0000256" key="11">
    <source>
        <dbReference type="SAM" id="SignalP"/>
    </source>
</evidence>
<dbReference type="eggNOG" id="COG4585">
    <property type="taxonomic scope" value="Bacteria"/>
</dbReference>
<dbReference type="AlphaFoldDB" id="G8R4G2"/>
<dbReference type="SUPFAM" id="SSF48452">
    <property type="entry name" value="TPR-like"/>
    <property type="match status" value="1"/>
</dbReference>
<dbReference type="InterPro" id="IPR011990">
    <property type="entry name" value="TPR-like_helical_dom_sf"/>
</dbReference>
<dbReference type="InterPro" id="IPR003594">
    <property type="entry name" value="HATPase_dom"/>
</dbReference>
<keyword evidence="7" id="KW-0067">ATP-binding</keyword>
<dbReference type="HOGENOM" id="CLU_000445_106_2_10"/>
<evidence type="ECO:0000256" key="7">
    <source>
        <dbReference type="ARBA" id="ARBA00022840"/>
    </source>
</evidence>
<dbReference type="InterPro" id="IPR019734">
    <property type="entry name" value="TPR_rpt"/>
</dbReference>
<evidence type="ECO:0000256" key="4">
    <source>
        <dbReference type="ARBA" id="ARBA00022679"/>
    </source>
</evidence>
<dbReference type="Gene3D" id="3.30.565.10">
    <property type="entry name" value="Histidine kinase-like ATPase, C-terminal domain"/>
    <property type="match status" value="1"/>
</dbReference>
<proteinExistence type="predicted"/>
<dbReference type="EC" id="2.7.13.3" evidence="2"/>
<dbReference type="EMBL" id="CP003156">
    <property type="protein sequence ID" value="AEV32051.1"/>
    <property type="molecule type" value="Genomic_DNA"/>
</dbReference>
<dbReference type="InterPro" id="IPR011712">
    <property type="entry name" value="Sig_transdc_His_kin_sub3_dim/P"/>
</dbReference>
<dbReference type="InterPro" id="IPR005467">
    <property type="entry name" value="His_kinase_dom"/>
</dbReference>
<dbReference type="GO" id="GO:0000155">
    <property type="term" value="F:phosphorelay sensor kinase activity"/>
    <property type="evidence" value="ECO:0007669"/>
    <property type="project" value="InterPro"/>
</dbReference>
<dbReference type="STRING" id="926562.Oweho_1042"/>
<comment type="catalytic activity">
    <reaction evidence="1">
        <text>ATP + protein L-histidine = ADP + protein N-phospho-L-histidine.</text>
        <dbReference type="EC" id="2.7.13.3"/>
    </reaction>
</comment>
<keyword evidence="14" id="KW-1185">Reference proteome</keyword>
<keyword evidence="10" id="KW-0472">Membrane</keyword>
<dbReference type="SMART" id="SM00387">
    <property type="entry name" value="HATPase_c"/>
    <property type="match status" value="1"/>
</dbReference>
<evidence type="ECO:0000256" key="3">
    <source>
        <dbReference type="ARBA" id="ARBA00022553"/>
    </source>
</evidence>
<evidence type="ECO:0000256" key="1">
    <source>
        <dbReference type="ARBA" id="ARBA00000085"/>
    </source>
</evidence>
<dbReference type="Gene3D" id="1.20.5.1930">
    <property type="match status" value="1"/>
</dbReference>
<dbReference type="GO" id="GO:0046983">
    <property type="term" value="F:protein dimerization activity"/>
    <property type="evidence" value="ECO:0007669"/>
    <property type="project" value="InterPro"/>
</dbReference>
<evidence type="ECO:0000256" key="2">
    <source>
        <dbReference type="ARBA" id="ARBA00012438"/>
    </source>
</evidence>
<protein>
    <recommendedName>
        <fullName evidence="2">histidine kinase</fullName>
        <ecNumber evidence="2">2.7.13.3</ecNumber>
    </recommendedName>
</protein>
<dbReference type="InterPro" id="IPR036890">
    <property type="entry name" value="HATPase_C_sf"/>
</dbReference>
<dbReference type="InterPro" id="IPR050482">
    <property type="entry name" value="Sensor_HK_TwoCompSys"/>
</dbReference>
<evidence type="ECO:0000256" key="10">
    <source>
        <dbReference type="SAM" id="Phobius"/>
    </source>
</evidence>
<name>G8R4G2_OWEHD</name>
<feature type="repeat" description="TPR" evidence="9">
    <location>
        <begin position="66"/>
        <end position="99"/>
    </location>
</feature>
<keyword evidence="10" id="KW-0812">Transmembrane</keyword>
<keyword evidence="9" id="KW-0802">TPR repeat</keyword>
<dbReference type="PROSITE" id="PS50109">
    <property type="entry name" value="HIS_KIN"/>
    <property type="match status" value="1"/>
</dbReference>
<evidence type="ECO:0000256" key="9">
    <source>
        <dbReference type="PROSITE-ProRule" id="PRU00339"/>
    </source>
</evidence>
<feature type="domain" description="Histidine kinase" evidence="12">
    <location>
        <begin position="349"/>
        <end position="543"/>
    </location>
</feature>
<keyword evidence="4" id="KW-0808">Transferase</keyword>
<gene>
    <name evidence="13" type="ordered locus">Oweho_1042</name>
</gene>
<dbReference type="GO" id="GO:0005524">
    <property type="term" value="F:ATP binding"/>
    <property type="evidence" value="ECO:0007669"/>
    <property type="project" value="UniProtKB-KW"/>
</dbReference>
<dbReference type="Pfam" id="PF02518">
    <property type="entry name" value="HATPase_c"/>
    <property type="match status" value="1"/>
</dbReference>
<dbReference type="GO" id="GO:0016020">
    <property type="term" value="C:membrane"/>
    <property type="evidence" value="ECO:0007669"/>
    <property type="project" value="InterPro"/>
</dbReference>
<sequence length="550" mass="63309">MKFRKFQIIFLVLFGSLASVYSQTPYQLDSTMVVVRDGDDDWFTKERKYRELLFIAEQKGYTLQQTYLLRFIGDCANELTDYKRAIQLYKKALVLAESNGYDYSCEAIVVNIAAPYTYLEEYDSALFWYNRAFCEAYPDDTNALVKNYYNQSLLFSNMEDEERAEEYIDKLLELQTNEEVEEFVASALRRKYLMDYERDRNSEVFSKLKGLIGFYPRKNIVEVYNSVADLYREEGIYDSALVYYNLTLRYADTLNDQFYMIGANEQIAELNSILHVQNKKKETWIWGLSGALAGVVALLMLVWRTIQQKRKIAYQKLQIKNQQVNELLKDQEIASTQAMLEGQDNERRRIAEELHDTLGSMLATVKLHFGHVEDVIDTGSSRGREQYIKAEVLLNEACGEVRRISHDLYSGVLMKFGLKAALEQLQETLSDSAGLQVQFITSGLTGRLPYESEMNLYRVVQELVSNTIKYSGATKITLQIGQQEDELNLMYEDNGKGFDLSKVKRGMGLDNIENRVKRLSGKLHIDSTPGYGMTVIIEIPIDHDKSTTSG</sequence>
<reference evidence="13 14" key="1">
    <citation type="journal article" date="2012" name="Stand. Genomic Sci.">
        <title>Genome sequence of the orange-pigmented seawater bacterium Owenweeksia hongkongensis type strain (UST20020801(T)).</title>
        <authorList>
            <person name="Riedel T."/>
            <person name="Held B."/>
            <person name="Nolan M."/>
            <person name="Lucas S."/>
            <person name="Lapidus A."/>
            <person name="Tice H."/>
            <person name="Del Rio T.G."/>
            <person name="Cheng J.F."/>
            <person name="Han C."/>
            <person name="Tapia R."/>
            <person name="Goodwin L.A."/>
            <person name="Pitluck S."/>
            <person name="Liolios K."/>
            <person name="Mavromatis K."/>
            <person name="Pagani I."/>
            <person name="Ivanova N."/>
            <person name="Mikhailova N."/>
            <person name="Pati A."/>
            <person name="Chen A."/>
            <person name="Palaniappan K."/>
            <person name="Rohde M."/>
            <person name="Tindall B.J."/>
            <person name="Detter J.C."/>
            <person name="Goker M."/>
            <person name="Woyke T."/>
            <person name="Bristow J."/>
            <person name="Eisen J.A."/>
            <person name="Markowitz V."/>
            <person name="Hugenholtz P."/>
            <person name="Klenk H.P."/>
            <person name="Kyrpides N.C."/>
        </authorList>
    </citation>
    <scope>NUCLEOTIDE SEQUENCE</scope>
    <source>
        <strain evidence="14">DSM 17368 / JCM 12287 / NRRL B-23963</strain>
    </source>
</reference>
<feature type="chain" id="PRO_5003515492" description="histidine kinase" evidence="11">
    <location>
        <begin position="23"/>
        <end position="550"/>
    </location>
</feature>
<dbReference type="PANTHER" id="PTHR24421:SF10">
    <property type="entry name" value="NITRATE_NITRITE SENSOR PROTEIN NARQ"/>
    <property type="match status" value="1"/>
</dbReference>
<dbReference type="SMART" id="SM00028">
    <property type="entry name" value="TPR"/>
    <property type="match status" value="3"/>
</dbReference>
<dbReference type="CDD" id="cd16917">
    <property type="entry name" value="HATPase_UhpB-NarQ-NarX-like"/>
    <property type="match status" value="1"/>
</dbReference>
<dbReference type="SUPFAM" id="SSF55874">
    <property type="entry name" value="ATPase domain of HSP90 chaperone/DNA topoisomerase II/histidine kinase"/>
    <property type="match status" value="1"/>
</dbReference>
<dbReference type="RefSeq" id="WP_014201411.1">
    <property type="nucleotide sequence ID" value="NC_016599.1"/>
</dbReference>
<evidence type="ECO:0000259" key="12">
    <source>
        <dbReference type="PROSITE" id="PS50109"/>
    </source>
</evidence>
<accession>G8R4G2</accession>
<evidence type="ECO:0000256" key="8">
    <source>
        <dbReference type="ARBA" id="ARBA00023012"/>
    </source>
</evidence>
<dbReference type="PROSITE" id="PS50005">
    <property type="entry name" value="TPR"/>
    <property type="match status" value="1"/>
</dbReference>
<keyword evidence="6 13" id="KW-0418">Kinase</keyword>
<evidence type="ECO:0000256" key="6">
    <source>
        <dbReference type="ARBA" id="ARBA00022777"/>
    </source>
</evidence>
<dbReference type="Pfam" id="PF07730">
    <property type="entry name" value="HisKA_3"/>
    <property type="match status" value="1"/>
</dbReference>
<keyword evidence="8" id="KW-0902">Two-component regulatory system</keyword>
<evidence type="ECO:0000256" key="5">
    <source>
        <dbReference type="ARBA" id="ARBA00022741"/>
    </source>
</evidence>
<feature type="signal peptide" evidence="11">
    <location>
        <begin position="1"/>
        <end position="22"/>
    </location>
</feature>
<keyword evidence="10" id="KW-1133">Transmembrane helix</keyword>
<evidence type="ECO:0000313" key="14">
    <source>
        <dbReference type="Proteomes" id="UP000005631"/>
    </source>
</evidence>
<dbReference type="PANTHER" id="PTHR24421">
    <property type="entry name" value="NITRATE/NITRITE SENSOR PROTEIN NARX-RELATED"/>
    <property type="match status" value="1"/>
</dbReference>
<organism evidence="13 14">
    <name type="scientific">Owenweeksia hongkongensis (strain DSM 17368 / CIP 108786 / JCM 12287 / NRRL B-23963 / UST20020801)</name>
    <dbReference type="NCBI Taxonomy" id="926562"/>
    <lineage>
        <taxon>Bacteria</taxon>
        <taxon>Pseudomonadati</taxon>
        <taxon>Bacteroidota</taxon>
        <taxon>Flavobacteriia</taxon>
        <taxon>Flavobacteriales</taxon>
        <taxon>Owenweeksiaceae</taxon>
        <taxon>Owenweeksia</taxon>
    </lineage>
</organism>